<keyword evidence="4" id="KW-1185">Reference proteome</keyword>
<protein>
    <submittedName>
        <fullName evidence="3">TolC family protein</fullName>
    </submittedName>
</protein>
<dbReference type="Pfam" id="PF02321">
    <property type="entry name" value="OEP"/>
    <property type="match status" value="2"/>
</dbReference>
<evidence type="ECO:0000256" key="1">
    <source>
        <dbReference type="ARBA" id="ARBA00007613"/>
    </source>
</evidence>
<comment type="similarity">
    <text evidence="1">Belongs to the outer membrane factor (OMF) (TC 1.B.17) family.</text>
</comment>
<dbReference type="Gene3D" id="2.20.200.10">
    <property type="entry name" value="Outer membrane efflux proteins (OEP)"/>
    <property type="match status" value="1"/>
</dbReference>
<dbReference type="PROSITE" id="PS51257">
    <property type="entry name" value="PROKAR_LIPOPROTEIN"/>
    <property type="match status" value="1"/>
</dbReference>
<dbReference type="EMBL" id="JBGOOT010000004">
    <property type="protein sequence ID" value="MEZ8194685.1"/>
    <property type="molecule type" value="Genomic_DNA"/>
</dbReference>
<evidence type="ECO:0000313" key="4">
    <source>
        <dbReference type="Proteomes" id="UP001569153"/>
    </source>
</evidence>
<name>A0ABV4M597_9VIBR</name>
<feature type="coiled-coil region" evidence="2">
    <location>
        <begin position="218"/>
        <end position="245"/>
    </location>
</feature>
<gene>
    <name evidence="3" type="ORF">ACED38_07255</name>
</gene>
<accession>A0ABV4M597</accession>
<dbReference type="Proteomes" id="UP001569153">
    <property type="component" value="Unassembled WGS sequence"/>
</dbReference>
<dbReference type="Gene3D" id="1.20.1600.10">
    <property type="entry name" value="Outer membrane efflux proteins (OEP)"/>
    <property type="match status" value="1"/>
</dbReference>
<reference evidence="3 4" key="1">
    <citation type="submission" date="2024-06" db="EMBL/GenBank/DDBJ databases">
        <authorList>
            <person name="Steensen K."/>
            <person name="Seneca J."/>
            <person name="Bartlau N."/>
            <person name="Yu A.X."/>
            <person name="Polz M.F."/>
        </authorList>
    </citation>
    <scope>NUCLEOTIDE SEQUENCE [LARGE SCALE GENOMIC DNA]</scope>
    <source>
        <strain evidence="3 4">FF146</strain>
    </source>
</reference>
<dbReference type="InterPro" id="IPR003423">
    <property type="entry name" value="OMP_efflux"/>
</dbReference>
<comment type="caution">
    <text evidence="3">The sequence shown here is derived from an EMBL/GenBank/DDBJ whole genome shotgun (WGS) entry which is preliminary data.</text>
</comment>
<organism evidence="3 4">
    <name type="scientific">Vibrio cortegadensis</name>
    <dbReference type="NCBI Taxonomy" id="1328770"/>
    <lineage>
        <taxon>Bacteria</taxon>
        <taxon>Pseudomonadati</taxon>
        <taxon>Pseudomonadota</taxon>
        <taxon>Gammaproteobacteria</taxon>
        <taxon>Vibrionales</taxon>
        <taxon>Vibrionaceae</taxon>
        <taxon>Vibrio</taxon>
    </lineage>
</organism>
<dbReference type="SUPFAM" id="SSF56954">
    <property type="entry name" value="Outer membrane efflux proteins (OEP)"/>
    <property type="match status" value="1"/>
</dbReference>
<proteinExistence type="inferred from homology"/>
<keyword evidence="2" id="KW-0175">Coiled coil</keyword>
<evidence type="ECO:0000313" key="3">
    <source>
        <dbReference type="EMBL" id="MEZ8194685.1"/>
    </source>
</evidence>
<dbReference type="PANTHER" id="PTHR30203:SF32">
    <property type="entry name" value="CATION EFFLUX SYSTEM PROTEIN CUSC"/>
    <property type="match status" value="1"/>
</dbReference>
<dbReference type="PANTHER" id="PTHR30203">
    <property type="entry name" value="OUTER MEMBRANE CATION EFFLUX PROTEIN"/>
    <property type="match status" value="1"/>
</dbReference>
<dbReference type="InterPro" id="IPR010131">
    <property type="entry name" value="MdtP/NodT-like"/>
</dbReference>
<dbReference type="RefSeq" id="WP_371730082.1">
    <property type="nucleotide sequence ID" value="NZ_JBGOOT010000004.1"/>
</dbReference>
<evidence type="ECO:0000256" key="2">
    <source>
        <dbReference type="SAM" id="Coils"/>
    </source>
</evidence>
<sequence length="458" mass="50568">MTSKQPLRLSMIALMVTSTIGCSTTSDQDFNAMATSRMEQTTNWNTVQHQASDAAFLTDLVSVPKLTLLVDEALNNSPSLQQTEIALKIAYAQNDVTGADRILSVNASFSGKKEEDQSETYTTDLTVSWELDLWQKIADSSDAALKDVGVAQANLQAARDLLAANIMRSYLDITLKQQLVDIEVKRLNVLENNQNLILERYRTGLGSLEELDNAKTSSASTNATLADYKEQLAKSERNLSLLLGQLSTDAEQSKWDIDHEFPDVLLPLASMPKQDLARRPDLQSSFLSIEAETLRTSAAYKALLPSISLSASLTDIAESPSESLLTSPLWSVLGQLSAPIFQGGKLKAQTEIAELTTAKSYWMYQETLLNAVNEVENGLGQEHALELQQQYIDQALDSAKRSFVSYEEKYRQGLVNIFDLLTVQQTTYDLEAQLSQIIYNRLINRIDLGLALGLGVQA</sequence>